<name>A0A0F9F308_9ZZZZ</name>
<dbReference type="EMBL" id="LAZR01025145">
    <property type="protein sequence ID" value="KKL72841.1"/>
    <property type="molecule type" value="Genomic_DNA"/>
</dbReference>
<dbReference type="AlphaFoldDB" id="A0A0F9F308"/>
<evidence type="ECO:0000313" key="2">
    <source>
        <dbReference type="EMBL" id="KKL72841.1"/>
    </source>
</evidence>
<dbReference type="InterPro" id="IPR027417">
    <property type="entry name" value="P-loop_NTPase"/>
</dbReference>
<organism evidence="2">
    <name type="scientific">marine sediment metagenome</name>
    <dbReference type="NCBI Taxonomy" id="412755"/>
    <lineage>
        <taxon>unclassified sequences</taxon>
        <taxon>metagenomes</taxon>
        <taxon>ecological metagenomes</taxon>
    </lineage>
</organism>
<protein>
    <submittedName>
        <fullName evidence="2">Uncharacterized protein</fullName>
    </submittedName>
</protein>
<comment type="caution">
    <text evidence="2">The sequence shown here is derived from an EMBL/GenBank/DDBJ whole genome shotgun (WGS) entry which is preliminary data.</text>
</comment>
<feature type="non-terminal residue" evidence="2">
    <location>
        <position position="280"/>
    </location>
</feature>
<sequence>MEETGAVTTSCRNITKNVKPIVLGHLDGQLKSAWSGQCFRFFHSDNITQYYPNYVKKHNSERSSYKGKKEPLPLQDYISDGLRNHDTLRQYINTNDPKMMAYYMTETNFGGRIYHPIVNMNKVVRRHKCAITIEGEKREFSVTELKDKVLGILGYPREFSKKQNILYKFTVYTPQEEMKQIILEDPETRMNTLRHVFGIDKYKKILENVSILASKLREEKRLKEGLIEYLEQDKANLASKEDELETKHYNLASVEKELFLKIEKRKRIQEGKDEITRKIE</sequence>
<accession>A0A0F9F308</accession>
<dbReference type="Gene3D" id="3.40.50.300">
    <property type="entry name" value="P-loop containing nucleotide triphosphate hydrolases"/>
    <property type="match status" value="1"/>
</dbReference>
<feature type="coiled-coil region" evidence="1">
    <location>
        <begin position="199"/>
        <end position="247"/>
    </location>
</feature>
<proteinExistence type="predicted"/>
<gene>
    <name evidence="2" type="ORF">LCGC14_2080840</name>
</gene>
<reference evidence="2" key="1">
    <citation type="journal article" date="2015" name="Nature">
        <title>Complex archaea that bridge the gap between prokaryotes and eukaryotes.</title>
        <authorList>
            <person name="Spang A."/>
            <person name="Saw J.H."/>
            <person name="Jorgensen S.L."/>
            <person name="Zaremba-Niedzwiedzka K."/>
            <person name="Martijn J."/>
            <person name="Lind A.E."/>
            <person name="van Eijk R."/>
            <person name="Schleper C."/>
            <person name="Guy L."/>
            <person name="Ettema T.J."/>
        </authorList>
    </citation>
    <scope>NUCLEOTIDE SEQUENCE</scope>
</reference>
<evidence type="ECO:0000256" key="1">
    <source>
        <dbReference type="SAM" id="Coils"/>
    </source>
</evidence>
<keyword evidence="1" id="KW-0175">Coiled coil</keyword>